<dbReference type="AlphaFoldDB" id="A0A239BHT5"/>
<evidence type="ECO:0000313" key="2">
    <source>
        <dbReference type="Proteomes" id="UP000198304"/>
    </source>
</evidence>
<accession>A0A239BHT5</accession>
<dbReference type="RefSeq" id="WP_089281724.1">
    <property type="nucleotide sequence ID" value="NZ_FZOJ01000003.1"/>
</dbReference>
<gene>
    <name evidence="1" type="ORF">SAMN05446037_1003252</name>
</gene>
<keyword evidence="2" id="KW-1185">Reference proteome</keyword>
<dbReference type="Proteomes" id="UP000198304">
    <property type="component" value="Unassembled WGS sequence"/>
</dbReference>
<sequence length="87" mass="10547">MNNLSNNKKEKDLVGKNFYDTMQKDMEGMIEFYQQHVELLEELKPTTNSDKKIKRETEMEMLRALTYRTEYFVYQLKSKVEKMSRPI</sequence>
<organism evidence="1 2">
    <name type="scientific">Anaerovirgula multivorans</name>
    <dbReference type="NCBI Taxonomy" id="312168"/>
    <lineage>
        <taxon>Bacteria</taxon>
        <taxon>Bacillati</taxon>
        <taxon>Bacillota</taxon>
        <taxon>Clostridia</taxon>
        <taxon>Peptostreptococcales</taxon>
        <taxon>Natronincolaceae</taxon>
        <taxon>Anaerovirgula</taxon>
    </lineage>
</organism>
<reference evidence="1 2" key="1">
    <citation type="submission" date="2017-06" db="EMBL/GenBank/DDBJ databases">
        <authorList>
            <person name="Kim H.J."/>
            <person name="Triplett B.A."/>
        </authorList>
    </citation>
    <scope>NUCLEOTIDE SEQUENCE [LARGE SCALE GENOMIC DNA]</scope>
    <source>
        <strain evidence="1 2">SCA</strain>
    </source>
</reference>
<dbReference type="OrthoDB" id="9911124at2"/>
<dbReference type="EMBL" id="FZOJ01000003">
    <property type="protein sequence ID" value="SNS06928.1"/>
    <property type="molecule type" value="Genomic_DNA"/>
</dbReference>
<evidence type="ECO:0000313" key="1">
    <source>
        <dbReference type="EMBL" id="SNS06928.1"/>
    </source>
</evidence>
<protein>
    <submittedName>
        <fullName evidence="1">Uncharacterized protein</fullName>
    </submittedName>
</protein>
<proteinExistence type="predicted"/>
<name>A0A239BHT5_9FIRM</name>